<feature type="transmembrane region" description="Helical" evidence="7">
    <location>
        <begin position="164"/>
        <end position="183"/>
    </location>
</feature>
<keyword evidence="6 7" id="KW-0472">Membrane</keyword>
<organism evidence="9 10">
    <name type="scientific">Xiashengella succiniciproducens</name>
    <dbReference type="NCBI Taxonomy" id="2949635"/>
    <lineage>
        <taxon>Bacteria</taxon>
        <taxon>Pseudomonadati</taxon>
        <taxon>Bacteroidota</taxon>
        <taxon>Bacteroidia</taxon>
        <taxon>Marinilabiliales</taxon>
        <taxon>Marinilabiliaceae</taxon>
        <taxon>Xiashengella</taxon>
    </lineage>
</organism>
<feature type="transmembrane region" description="Helical" evidence="7">
    <location>
        <begin position="277"/>
        <end position="302"/>
    </location>
</feature>
<feature type="transmembrane region" description="Helical" evidence="7">
    <location>
        <begin position="358"/>
        <end position="382"/>
    </location>
</feature>
<accession>A0A9J6ZLJ5</accession>
<feature type="domain" description="Amino acid permease/ SLC12A" evidence="8">
    <location>
        <begin position="19"/>
        <end position="432"/>
    </location>
</feature>
<dbReference type="AlphaFoldDB" id="A0A9J6ZLJ5"/>
<protein>
    <submittedName>
        <fullName evidence="9">Amino acid permease</fullName>
    </submittedName>
</protein>
<dbReference type="Proteomes" id="UP001056426">
    <property type="component" value="Chromosome"/>
</dbReference>
<dbReference type="GO" id="GO:0016020">
    <property type="term" value="C:membrane"/>
    <property type="evidence" value="ECO:0007669"/>
    <property type="project" value="UniProtKB-SubCell"/>
</dbReference>
<feature type="transmembrane region" description="Helical" evidence="7">
    <location>
        <begin position="88"/>
        <end position="114"/>
    </location>
</feature>
<proteinExistence type="inferred from homology"/>
<evidence type="ECO:0000256" key="2">
    <source>
        <dbReference type="ARBA" id="ARBA00010593"/>
    </source>
</evidence>
<gene>
    <name evidence="9" type="ORF">M9189_06915</name>
</gene>
<dbReference type="Pfam" id="PF00324">
    <property type="entry name" value="AA_permease"/>
    <property type="match status" value="1"/>
</dbReference>
<feature type="transmembrane region" description="Helical" evidence="7">
    <location>
        <begin position="237"/>
        <end position="257"/>
    </location>
</feature>
<dbReference type="GO" id="GO:0015377">
    <property type="term" value="F:chloride:monoatomic cation symporter activity"/>
    <property type="evidence" value="ECO:0007669"/>
    <property type="project" value="InterPro"/>
</dbReference>
<dbReference type="RefSeq" id="WP_250721957.1">
    <property type="nucleotide sequence ID" value="NZ_CP098400.1"/>
</dbReference>
<comment type="subcellular location">
    <subcellularLocation>
        <location evidence="1">Membrane</location>
        <topology evidence="1">Multi-pass membrane protein</topology>
    </subcellularLocation>
</comment>
<evidence type="ECO:0000313" key="10">
    <source>
        <dbReference type="Proteomes" id="UP001056426"/>
    </source>
</evidence>
<feature type="transmembrane region" description="Helical" evidence="7">
    <location>
        <begin position="134"/>
        <end position="152"/>
    </location>
</feature>
<comment type="similarity">
    <text evidence="2">Belongs to the SLC12A transporter family.</text>
</comment>
<reference evidence="9" key="1">
    <citation type="submission" date="2022-05" db="EMBL/GenBank/DDBJ databases">
        <authorList>
            <person name="Sun X."/>
        </authorList>
    </citation>
    <scope>NUCLEOTIDE SEQUENCE</scope>
    <source>
        <strain evidence="9">Ai-910</strain>
    </source>
</reference>
<reference evidence="9" key="2">
    <citation type="submission" date="2022-06" db="EMBL/GenBank/DDBJ databases">
        <title>Xiashengella guii gen. nov. sp. nov., a bacterium isolated form anaerobic digestion tank.</title>
        <authorList>
            <person name="Huang H."/>
        </authorList>
    </citation>
    <scope>NUCLEOTIDE SEQUENCE</scope>
    <source>
        <strain evidence="9">Ai-910</strain>
    </source>
</reference>
<feature type="transmembrane region" description="Helical" evidence="7">
    <location>
        <begin position="335"/>
        <end position="352"/>
    </location>
</feature>
<feature type="transmembrane region" description="Helical" evidence="7">
    <location>
        <begin position="203"/>
        <end position="225"/>
    </location>
</feature>
<feature type="transmembrane region" description="Helical" evidence="7">
    <location>
        <begin position="44"/>
        <end position="67"/>
    </location>
</feature>
<dbReference type="EMBL" id="CP098400">
    <property type="protein sequence ID" value="URW78593.1"/>
    <property type="molecule type" value="Genomic_DNA"/>
</dbReference>
<dbReference type="PANTHER" id="PTHR11827:SF72">
    <property type="entry name" value="GH08340P"/>
    <property type="match status" value="1"/>
</dbReference>
<dbReference type="InterPro" id="IPR004842">
    <property type="entry name" value="SLC12A_fam"/>
</dbReference>
<dbReference type="Gene3D" id="1.20.1740.10">
    <property type="entry name" value="Amino acid/polyamine transporter I"/>
    <property type="match status" value="1"/>
</dbReference>
<evidence type="ECO:0000259" key="8">
    <source>
        <dbReference type="Pfam" id="PF00324"/>
    </source>
</evidence>
<name>A0A9J6ZLJ5_9BACT</name>
<dbReference type="PANTHER" id="PTHR11827">
    <property type="entry name" value="SOLUTE CARRIER FAMILY 12, CATION COTRANSPORTERS"/>
    <property type="match status" value="1"/>
</dbReference>
<evidence type="ECO:0000256" key="5">
    <source>
        <dbReference type="ARBA" id="ARBA00022989"/>
    </source>
</evidence>
<keyword evidence="4 7" id="KW-0812">Transmembrane</keyword>
<evidence type="ECO:0000256" key="3">
    <source>
        <dbReference type="ARBA" id="ARBA00022448"/>
    </source>
</evidence>
<feature type="transmembrane region" description="Helical" evidence="7">
    <location>
        <begin position="12"/>
        <end position="38"/>
    </location>
</feature>
<sequence>MEKGSLSHAKANGFGTGSVFFTAVSTILGAILFLRFGFAVGTLGFWGAILLVLLGHLITIPTALAISELSTNTRVEGGGEYFIISRSFGLKIGTTIGIALYFSQTISVAFYIVAFTEAFEPLFNWWQGYFGWVLPRQAISLPALILLALLMLKKGSSMGVKTLIIVTVIVFGVILLFFLGKPIETDEALRIPGNNFGFFNPESFFMVFAICFPAFTGMTAGVGLSGDLKNPGKSIPLGTICATLTGMIVYLLLVWKFSVSASQADLLEHQLIMSKIAIGGAIIIPLGLAASTSSSALGAALVAPRTLQAVAADKSLPLRKFNILMSRVRGENREPYNATILTFLIAGIFVAFGNVNLVAGIISMFFLITYGSLCLISFLNHFGAPPSYRPRFKSRWYLSLAGFLLSIWSMFQISPLYTIASYSIIIIIYLVIEHYNKHQKGVVNIFKGALFQLNRSIQVYVQNNNIDKDQEEWRPSAVCISPHSFERDKVLNLMKWISYKHGFGTYFHFIEGYYSRQTHLESKEILAKLIELQKEENSGLYIDTMISPSYTSAIAQVIQAPSISGMENNMVVFEFDKEQPEEIHRILDNIKLTKAGDFDVCIFAGSKKQIKPQNGIHVWIRPTDINNTNLMILLGYIILAHPDWRKSYIKIFSICSPGFREQTREELETLIESGRLPITFKNIEIISSVGNQTITDIITERSQNAALTIMGFRDEKIKELGSNVFTAYDELGDILFVNASISKEIK</sequence>
<evidence type="ECO:0000256" key="1">
    <source>
        <dbReference type="ARBA" id="ARBA00004141"/>
    </source>
</evidence>
<keyword evidence="3" id="KW-0813">Transport</keyword>
<keyword evidence="5 7" id="KW-1133">Transmembrane helix</keyword>
<dbReference type="FunFam" id="1.20.1740.10:FF:000013">
    <property type="entry name" value="Solute carrier family 12 member"/>
    <property type="match status" value="1"/>
</dbReference>
<evidence type="ECO:0000256" key="6">
    <source>
        <dbReference type="ARBA" id="ARBA00023136"/>
    </source>
</evidence>
<evidence type="ECO:0000256" key="4">
    <source>
        <dbReference type="ARBA" id="ARBA00022692"/>
    </source>
</evidence>
<evidence type="ECO:0000256" key="7">
    <source>
        <dbReference type="SAM" id="Phobius"/>
    </source>
</evidence>
<keyword evidence="10" id="KW-1185">Reference proteome</keyword>
<evidence type="ECO:0000313" key="9">
    <source>
        <dbReference type="EMBL" id="URW78593.1"/>
    </source>
</evidence>
<dbReference type="KEGG" id="alkq:M9189_06915"/>
<dbReference type="InterPro" id="IPR004841">
    <property type="entry name" value="AA-permease/SLC12A_dom"/>
</dbReference>
<feature type="transmembrane region" description="Helical" evidence="7">
    <location>
        <begin position="394"/>
        <end position="410"/>
    </location>
</feature>